<proteinExistence type="predicted"/>
<dbReference type="AlphaFoldDB" id="A0A803NJ79"/>
<keyword evidence="2" id="KW-1185">Reference proteome</keyword>
<name>A0A803NJ79_CANSA</name>
<evidence type="ECO:0000313" key="2">
    <source>
        <dbReference type="Proteomes" id="UP000596661"/>
    </source>
</evidence>
<evidence type="ECO:0000313" key="1">
    <source>
        <dbReference type="EnsemblPlants" id="cds.evm.model.01.1968"/>
    </source>
</evidence>
<dbReference type="Proteomes" id="UP000596661">
    <property type="component" value="Chromosome 1"/>
</dbReference>
<reference evidence="1" key="1">
    <citation type="submission" date="2018-11" db="EMBL/GenBank/DDBJ databases">
        <authorList>
            <person name="Grassa J C."/>
        </authorList>
    </citation>
    <scope>NUCLEOTIDE SEQUENCE [LARGE SCALE GENOMIC DNA]</scope>
</reference>
<organism evidence="1 2">
    <name type="scientific">Cannabis sativa</name>
    <name type="common">Hemp</name>
    <name type="synonym">Marijuana</name>
    <dbReference type="NCBI Taxonomy" id="3483"/>
    <lineage>
        <taxon>Eukaryota</taxon>
        <taxon>Viridiplantae</taxon>
        <taxon>Streptophyta</taxon>
        <taxon>Embryophyta</taxon>
        <taxon>Tracheophyta</taxon>
        <taxon>Spermatophyta</taxon>
        <taxon>Magnoliopsida</taxon>
        <taxon>eudicotyledons</taxon>
        <taxon>Gunneridae</taxon>
        <taxon>Pentapetalae</taxon>
        <taxon>rosids</taxon>
        <taxon>fabids</taxon>
        <taxon>Rosales</taxon>
        <taxon>Cannabaceae</taxon>
        <taxon>Cannabis</taxon>
    </lineage>
</organism>
<dbReference type="EMBL" id="UZAU01000054">
    <property type="status" value="NOT_ANNOTATED_CDS"/>
    <property type="molecule type" value="Genomic_DNA"/>
</dbReference>
<dbReference type="Gramene" id="evm.model.01.1968">
    <property type="protein sequence ID" value="cds.evm.model.01.1968"/>
    <property type="gene ID" value="evm.TU.01.1968"/>
</dbReference>
<sequence>MTVGFEWDFEASILKCHLFILDHDEWEALYNSFDCDCDEEDEIIEADLVLGVAKSGSDSVAKTLEKDDCNQGVQLDISHTNSQLVFDMALYLASVEDLDTVCCFLHFQDTKDLLRNTQNSVVDLLVSKHASQSAFIKLTYTLWHVDQQECVVEFHVEYWDGLWMTDVQVENKVSLQHSVGKYRQEKKGVALGENFVLAASKVEAYVRQPKGLKCSYLGTLDLSISKDDLCLRAMLWPLHTGMIVDNA</sequence>
<protein>
    <submittedName>
        <fullName evidence="1">Uncharacterized protein</fullName>
    </submittedName>
</protein>
<reference evidence="1" key="2">
    <citation type="submission" date="2021-03" db="UniProtKB">
        <authorList>
            <consortium name="EnsemblPlants"/>
        </authorList>
    </citation>
    <scope>IDENTIFICATION</scope>
</reference>
<accession>A0A803NJ79</accession>
<dbReference type="EnsemblPlants" id="evm.model.01.1968">
    <property type="protein sequence ID" value="cds.evm.model.01.1968"/>
    <property type="gene ID" value="evm.TU.01.1968"/>
</dbReference>